<proteinExistence type="predicted"/>
<evidence type="ECO:0000256" key="5">
    <source>
        <dbReference type="ARBA" id="ARBA00022908"/>
    </source>
</evidence>
<dbReference type="GO" id="GO:0015074">
    <property type="term" value="P:DNA integration"/>
    <property type="evidence" value="ECO:0007669"/>
    <property type="project" value="UniProtKB-KW"/>
</dbReference>
<dbReference type="PANTHER" id="PTHR30349">
    <property type="entry name" value="PHAGE INTEGRASE-RELATED"/>
    <property type="match status" value="1"/>
</dbReference>
<feature type="domain" description="Tyr recombinase" evidence="9">
    <location>
        <begin position="108"/>
        <end position="286"/>
    </location>
</feature>
<gene>
    <name evidence="11" type="primary">xerD_26</name>
    <name evidence="11" type="ORF">SDC9_37949</name>
</gene>
<keyword evidence="8" id="KW-0131">Cell cycle</keyword>
<comment type="caution">
    <text evidence="11">The sequence shown here is derived from an EMBL/GenBank/DDBJ whole genome shotgun (WGS) entry which is preliminary data.</text>
</comment>
<dbReference type="InterPro" id="IPR002104">
    <property type="entry name" value="Integrase_catalytic"/>
</dbReference>
<dbReference type="Gene3D" id="1.10.150.130">
    <property type="match status" value="1"/>
</dbReference>
<dbReference type="InterPro" id="IPR004107">
    <property type="entry name" value="Integrase_SAM-like_N"/>
</dbReference>
<keyword evidence="4" id="KW-0159">Chromosome partition</keyword>
<evidence type="ECO:0000256" key="8">
    <source>
        <dbReference type="ARBA" id="ARBA00023306"/>
    </source>
</evidence>
<dbReference type="Gene3D" id="1.10.443.10">
    <property type="entry name" value="Intergrase catalytic core"/>
    <property type="match status" value="1"/>
</dbReference>
<dbReference type="InterPro" id="IPR044068">
    <property type="entry name" value="CB"/>
</dbReference>
<evidence type="ECO:0000256" key="4">
    <source>
        <dbReference type="ARBA" id="ARBA00022829"/>
    </source>
</evidence>
<keyword evidence="5" id="KW-0229">DNA integration</keyword>
<dbReference type="GO" id="GO:0007059">
    <property type="term" value="P:chromosome segregation"/>
    <property type="evidence" value="ECO:0007669"/>
    <property type="project" value="UniProtKB-KW"/>
</dbReference>
<evidence type="ECO:0000256" key="6">
    <source>
        <dbReference type="ARBA" id="ARBA00023125"/>
    </source>
</evidence>
<dbReference type="PROSITE" id="PS51900">
    <property type="entry name" value="CB"/>
    <property type="match status" value="1"/>
</dbReference>
<dbReference type="Pfam" id="PF02899">
    <property type="entry name" value="Phage_int_SAM_1"/>
    <property type="match status" value="1"/>
</dbReference>
<dbReference type="SUPFAM" id="SSF56349">
    <property type="entry name" value="DNA breaking-rejoining enzymes"/>
    <property type="match status" value="1"/>
</dbReference>
<dbReference type="PANTHER" id="PTHR30349:SF77">
    <property type="entry name" value="TYROSINE RECOMBINASE XERC"/>
    <property type="match status" value="1"/>
</dbReference>
<dbReference type="EMBL" id="VSSQ01000342">
    <property type="protein sequence ID" value="MPL91866.1"/>
    <property type="molecule type" value="Genomic_DNA"/>
</dbReference>
<comment type="subcellular location">
    <subcellularLocation>
        <location evidence="1">Cytoplasm</location>
    </subcellularLocation>
</comment>
<feature type="domain" description="Core-binding (CB)" evidence="10">
    <location>
        <begin position="1"/>
        <end position="87"/>
    </location>
</feature>
<dbReference type="Pfam" id="PF00589">
    <property type="entry name" value="Phage_integrase"/>
    <property type="match status" value="1"/>
</dbReference>
<dbReference type="NCBIfam" id="NF040815">
    <property type="entry name" value="recomb_XerA_Arch"/>
    <property type="match status" value="1"/>
</dbReference>
<evidence type="ECO:0000256" key="1">
    <source>
        <dbReference type="ARBA" id="ARBA00004496"/>
    </source>
</evidence>
<keyword evidence="6" id="KW-0238">DNA-binding</keyword>
<keyword evidence="3" id="KW-0132">Cell division</keyword>
<evidence type="ECO:0000256" key="2">
    <source>
        <dbReference type="ARBA" id="ARBA00022490"/>
    </source>
</evidence>
<reference evidence="11" key="1">
    <citation type="submission" date="2019-08" db="EMBL/GenBank/DDBJ databases">
        <authorList>
            <person name="Kucharzyk K."/>
            <person name="Murdoch R.W."/>
            <person name="Higgins S."/>
            <person name="Loffler F."/>
        </authorList>
    </citation>
    <scope>NUCLEOTIDE SEQUENCE</scope>
</reference>
<evidence type="ECO:0000256" key="7">
    <source>
        <dbReference type="ARBA" id="ARBA00023172"/>
    </source>
</evidence>
<dbReference type="InterPro" id="IPR010998">
    <property type="entry name" value="Integrase_recombinase_N"/>
</dbReference>
<keyword evidence="7" id="KW-0233">DNA recombination</keyword>
<dbReference type="AlphaFoldDB" id="A0A644VKN2"/>
<name>A0A644VKN2_9ZZZZ</name>
<dbReference type="PROSITE" id="PS51898">
    <property type="entry name" value="TYR_RECOMBINASE"/>
    <property type="match status" value="1"/>
</dbReference>
<dbReference type="InterPro" id="IPR011010">
    <property type="entry name" value="DNA_brk_join_enz"/>
</dbReference>
<dbReference type="GO" id="GO:0003677">
    <property type="term" value="F:DNA binding"/>
    <property type="evidence" value="ECO:0007669"/>
    <property type="project" value="UniProtKB-KW"/>
</dbReference>
<accession>A0A644VKN2</accession>
<dbReference type="GO" id="GO:0051301">
    <property type="term" value="P:cell division"/>
    <property type="evidence" value="ECO:0007669"/>
    <property type="project" value="UniProtKB-KW"/>
</dbReference>
<dbReference type="GO" id="GO:0006310">
    <property type="term" value="P:DNA recombination"/>
    <property type="evidence" value="ECO:0007669"/>
    <property type="project" value="UniProtKB-KW"/>
</dbReference>
<evidence type="ECO:0000259" key="9">
    <source>
        <dbReference type="PROSITE" id="PS51898"/>
    </source>
</evidence>
<organism evidence="11">
    <name type="scientific">bioreactor metagenome</name>
    <dbReference type="NCBI Taxonomy" id="1076179"/>
    <lineage>
        <taxon>unclassified sequences</taxon>
        <taxon>metagenomes</taxon>
        <taxon>ecological metagenomes</taxon>
    </lineage>
</organism>
<sequence>MHEEPLIATFLQTQKSLRNLSDHTLLAYERDLLQLQAYFASLGVSLLHSTREDARMFVRHLVKDKQYAQASINRKISCARVFYSSLLKNELIASNPFSLIAVHRRQDRLPSVLTAAEVASLLSLPYADFPSTRDMVVFTLLYDTGCRISELLSIKEKDIEWEERRIRVVGKGNKERYVFFTERCKVLMTYYLQLKRERFSCAELLCSNKGKQLPMSTVGSMFAVYRRRLGWQKPFTPHVLRHTYATHLLDNGADIRLVQELLGHQSISTTQIYTHVSQERLARVYACSHPHGRKQDEH</sequence>
<evidence type="ECO:0000259" key="10">
    <source>
        <dbReference type="PROSITE" id="PS51900"/>
    </source>
</evidence>
<dbReference type="GO" id="GO:0005737">
    <property type="term" value="C:cytoplasm"/>
    <property type="evidence" value="ECO:0007669"/>
    <property type="project" value="UniProtKB-SubCell"/>
</dbReference>
<keyword evidence="2" id="KW-0963">Cytoplasm</keyword>
<protein>
    <submittedName>
        <fullName evidence="11">Tyrosine recombinase XerD</fullName>
    </submittedName>
</protein>
<dbReference type="InterPro" id="IPR050090">
    <property type="entry name" value="Tyrosine_recombinase_XerCD"/>
</dbReference>
<evidence type="ECO:0000313" key="11">
    <source>
        <dbReference type="EMBL" id="MPL91866.1"/>
    </source>
</evidence>
<evidence type="ECO:0000256" key="3">
    <source>
        <dbReference type="ARBA" id="ARBA00022618"/>
    </source>
</evidence>
<dbReference type="InterPro" id="IPR013762">
    <property type="entry name" value="Integrase-like_cat_sf"/>
</dbReference>